<accession>A0A0R2FT32</accession>
<comment type="caution">
    <text evidence="3">The sequence shown here is derived from an EMBL/GenBank/DDBJ whole genome shotgun (WGS) entry which is preliminary data.</text>
</comment>
<keyword evidence="1" id="KW-1133">Transmembrane helix</keyword>
<feature type="transmembrane region" description="Helical" evidence="1">
    <location>
        <begin position="307"/>
        <end position="325"/>
    </location>
</feature>
<feature type="transmembrane region" description="Helical" evidence="1">
    <location>
        <begin position="201"/>
        <end position="218"/>
    </location>
</feature>
<dbReference type="GO" id="GO:0016747">
    <property type="term" value="F:acyltransferase activity, transferring groups other than amino-acyl groups"/>
    <property type="evidence" value="ECO:0007669"/>
    <property type="project" value="InterPro"/>
</dbReference>
<dbReference type="Pfam" id="PF01757">
    <property type="entry name" value="Acyl_transf_3"/>
    <property type="match status" value="1"/>
</dbReference>
<protein>
    <submittedName>
        <fullName evidence="3">Integral membrane protein</fullName>
    </submittedName>
</protein>
<feature type="transmembrane region" description="Helical" evidence="1">
    <location>
        <begin position="165"/>
        <end position="181"/>
    </location>
</feature>
<reference evidence="5 6" key="1">
    <citation type="journal article" date="2015" name="Genome Announc.">
        <title>Expanding the biotechnology potential of lactobacilli through comparative genomics of 213 strains and associated genera.</title>
        <authorList>
            <person name="Sun Z."/>
            <person name="Harris H.M."/>
            <person name="McCann A."/>
            <person name="Guo C."/>
            <person name="Argimon S."/>
            <person name="Zhang W."/>
            <person name="Yang X."/>
            <person name="Jeffery I.B."/>
            <person name="Cooney J.C."/>
            <person name="Kagawa T.F."/>
            <person name="Liu W."/>
            <person name="Song Y."/>
            <person name="Salvetti E."/>
            <person name="Wrobel A."/>
            <person name="Rasinkangas P."/>
            <person name="Parkhill J."/>
            <person name="Rea M.C."/>
            <person name="O'Sullivan O."/>
            <person name="Ritari J."/>
            <person name="Douillard F.P."/>
            <person name="Paul Ross R."/>
            <person name="Yang R."/>
            <person name="Briner A.E."/>
            <person name="Felis G.E."/>
            <person name="de Vos W.M."/>
            <person name="Barrangou R."/>
            <person name="Klaenhammer T.R."/>
            <person name="Caufield P.W."/>
            <person name="Cui Y."/>
            <person name="Zhang H."/>
            <person name="O'Toole P.W."/>
        </authorList>
    </citation>
    <scope>NUCLEOTIDE SEQUENCE [LARGE SCALE GENOMIC DNA]</scope>
    <source>
        <strain evidence="3 6">ATCC BAA-66</strain>
        <strain evidence="4 5">DSM 13344</strain>
    </source>
</reference>
<evidence type="ECO:0000259" key="2">
    <source>
        <dbReference type="Pfam" id="PF01757"/>
    </source>
</evidence>
<dbReference type="RefSeq" id="WP_057769215.1">
    <property type="nucleotide sequence ID" value="NZ_JQAT01000002.1"/>
</dbReference>
<feature type="transmembrane region" description="Helical" evidence="1">
    <location>
        <begin position="267"/>
        <end position="286"/>
    </location>
</feature>
<feature type="transmembrane region" description="Helical" evidence="1">
    <location>
        <begin position="225"/>
        <end position="244"/>
    </location>
</feature>
<feature type="transmembrane region" description="Helical" evidence="1">
    <location>
        <begin position="45"/>
        <end position="67"/>
    </location>
</feature>
<keyword evidence="5" id="KW-1185">Reference proteome</keyword>
<dbReference type="Proteomes" id="UP000051645">
    <property type="component" value="Unassembled WGS sequence"/>
</dbReference>
<evidence type="ECO:0000313" key="4">
    <source>
        <dbReference type="EMBL" id="KRN32991.1"/>
    </source>
</evidence>
<dbReference type="PATRIC" id="fig|81857.3.peg.800"/>
<feature type="domain" description="Acyltransferase 3" evidence="2">
    <location>
        <begin position="14"/>
        <end position="343"/>
    </location>
</feature>
<evidence type="ECO:0000256" key="1">
    <source>
        <dbReference type="SAM" id="Phobius"/>
    </source>
</evidence>
<evidence type="ECO:0000313" key="3">
    <source>
        <dbReference type="EMBL" id="KRN28599.1"/>
    </source>
</evidence>
<gene>
    <name evidence="3" type="ORF">IV38_GL000798</name>
    <name evidence="4" type="ORF">IV40_GL001055</name>
</gene>
<dbReference type="EMBL" id="JQAT01000002">
    <property type="protein sequence ID" value="KRN28599.1"/>
    <property type="molecule type" value="Genomic_DNA"/>
</dbReference>
<sequence length="365" mass="42609">MEQEKQPDQADIGDYLKLCACTAVMMQTILSLALTTNPSAGNQAWIGILYNFVKFTAPAFIFGILYSTTRTTIDARTLTYGQYMKGQWHALFVPAIWWTTIYLVGMPWVQQVNHYHDVLSFLWHFVNGNAAPHLWYNTMMLQFIIVMPLFWAIGRWCGHNAKRGWMTLIATVLVASLWLWFYDVNIFHGPHMQDWYLFDRFFFSFFIYGVFGVLAWQFRTAFNRLVTRAWPLFLLIFAGSFYWINHELFGYGFPVNLGNAPYYKPSMTIYDLAVIALIAAFGLFQIRHRLAMTKFVHRFAAFAYKSYLANVFWAQILWFLFGKQLTLFNTALGVIVTYLCVWCCSFATSFTVHAVWTRVKAQIER</sequence>
<dbReference type="InterPro" id="IPR002656">
    <property type="entry name" value="Acyl_transf_3_dom"/>
</dbReference>
<dbReference type="AlphaFoldDB" id="A0A0R2FT32"/>
<keyword evidence="1" id="KW-0472">Membrane</keyword>
<dbReference type="EMBL" id="JQAZ01000002">
    <property type="protein sequence ID" value="KRN32991.1"/>
    <property type="molecule type" value="Genomic_DNA"/>
</dbReference>
<feature type="transmembrane region" description="Helical" evidence="1">
    <location>
        <begin position="88"/>
        <end position="109"/>
    </location>
</feature>
<feature type="transmembrane region" description="Helical" evidence="1">
    <location>
        <begin position="134"/>
        <end position="153"/>
    </location>
</feature>
<dbReference type="Proteomes" id="UP000051751">
    <property type="component" value="Unassembled WGS sequence"/>
</dbReference>
<feature type="transmembrane region" description="Helical" evidence="1">
    <location>
        <begin position="12"/>
        <end position="33"/>
    </location>
</feature>
<evidence type="ECO:0000313" key="6">
    <source>
        <dbReference type="Proteomes" id="UP000051751"/>
    </source>
</evidence>
<proteinExistence type="predicted"/>
<evidence type="ECO:0000313" key="5">
    <source>
        <dbReference type="Proteomes" id="UP000051645"/>
    </source>
</evidence>
<dbReference type="STRING" id="81857.IV38_GL000798"/>
<keyword evidence="1" id="KW-0812">Transmembrane</keyword>
<dbReference type="OrthoDB" id="569695at2"/>
<name>A0A0R2FT32_9LACO</name>
<organism evidence="3 6">
    <name type="scientific">Lactobacillus selangorensis</name>
    <dbReference type="NCBI Taxonomy" id="81857"/>
    <lineage>
        <taxon>Bacteria</taxon>
        <taxon>Bacillati</taxon>
        <taxon>Bacillota</taxon>
        <taxon>Bacilli</taxon>
        <taxon>Lactobacillales</taxon>
        <taxon>Lactobacillaceae</taxon>
        <taxon>Lactobacillus</taxon>
    </lineage>
</organism>
<feature type="transmembrane region" description="Helical" evidence="1">
    <location>
        <begin position="331"/>
        <end position="356"/>
    </location>
</feature>